<dbReference type="Proteomes" id="UP001153712">
    <property type="component" value="Chromosome 2"/>
</dbReference>
<dbReference type="GO" id="GO:0050839">
    <property type="term" value="F:cell adhesion molecule binding"/>
    <property type="evidence" value="ECO:0007669"/>
    <property type="project" value="TreeGrafter"/>
</dbReference>
<sequence>MAMVLLRRRAVFFAFLLGAAGCFGERLEDLMKNDPDISEFYSFMEPSKSANFTLENKPCTIFAPINAAFQKLGDYRGETESLIAYHMITLPKTTDQLGSSYTSLSTDLSGSPIWITHISGSYHNDIYVNNARILVSQSNIQSNKRDFQQVLHKIDEVLIPTITPKGATNKVYNPTAWDFLENYDSIISNSQTPFRVRNFRQKVQQKGKQTVYSKEGGHTFFIPVDEGFGNDRAASIDEKIIDGHVIPGQVLFTTPTKKDVPYQTSANGDNNIRVVILFTQEQRGNTVVNYVKSHTLFGDGTHTPGVVLAEIVKPNIPVKNGVIHLIQKPLMVVDGSVKKLLEEHLDYICNVGNVARHDNFHIPEYFQEYDPEYFQRYPEYLTSIQYQEQDGRILSNFFNAIKDAGPAGEEFLRTLDKGHDITLFAPCNRALEGDLTLNAILRDTPRFMDILKMHLVVDNRLYVDKIWQESQIRPLQVSTLNKGKNLYFNVLSTDINRTLSVEGGGVNATVIQPDLAATNGIIHVIDRVLGVPYSTVLDKLRTDPMLKSSYYLGNLQGFNYRLNDTRKRFTYFVPREKAWYDARVRLPTAIKTIFMKEYAYHATSTLERHLVIASESYSMERIKQLSNDTNTLGTYGKREVELPTVRGSLKLYVEERQDNINPESGNPSFVIIWKGEKIPVFRPNVECTNGIIHVIDAPFLKESDIQVSSAYVLGSNMVMMALSIYLLV</sequence>
<dbReference type="PROSITE" id="PS50213">
    <property type="entry name" value="FAS1"/>
    <property type="match status" value="4"/>
</dbReference>
<dbReference type="GO" id="GO:0007155">
    <property type="term" value="P:cell adhesion"/>
    <property type="evidence" value="ECO:0007669"/>
    <property type="project" value="TreeGrafter"/>
</dbReference>
<dbReference type="GO" id="GO:0005615">
    <property type="term" value="C:extracellular space"/>
    <property type="evidence" value="ECO:0007669"/>
    <property type="project" value="TreeGrafter"/>
</dbReference>
<feature type="domain" description="FAS1" evidence="2">
    <location>
        <begin position="381"/>
        <end position="529"/>
    </location>
</feature>
<dbReference type="Gene3D" id="2.30.180.10">
    <property type="entry name" value="FAS1 domain"/>
    <property type="match status" value="4"/>
</dbReference>
<dbReference type="PANTHER" id="PTHR10900">
    <property type="entry name" value="PERIOSTIN-RELATED"/>
    <property type="match status" value="1"/>
</dbReference>
<name>A0A9P0DR23_PHYSR</name>
<dbReference type="InterPro" id="IPR050904">
    <property type="entry name" value="Adhesion/Biosynth-related"/>
</dbReference>
<dbReference type="PROSITE" id="PS51257">
    <property type="entry name" value="PROKAR_LIPOPROTEIN"/>
    <property type="match status" value="1"/>
</dbReference>
<dbReference type="SMART" id="SM00554">
    <property type="entry name" value="FAS1"/>
    <property type="match status" value="4"/>
</dbReference>
<evidence type="ECO:0000313" key="4">
    <source>
        <dbReference type="Proteomes" id="UP001153712"/>
    </source>
</evidence>
<dbReference type="AlphaFoldDB" id="A0A9P0DR23"/>
<accession>A0A9P0DR23</accession>
<reference evidence="3" key="1">
    <citation type="submission" date="2022-01" db="EMBL/GenBank/DDBJ databases">
        <authorList>
            <person name="King R."/>
        </authorList>
    </citation>
    <scope>NUCLEOTIDE SEQUENCE</scope>
</reference>
<evidence type="ECO:0000313" key="3">
    <source>
        <dbReference type="EMBL" id="CAH1168473.1"/>
    </source>
</evidence>
<evidence type="ECO:0000256" key="1">
    <source>
        <dbReference type="SAM" id="SignalP"/>
    </source>
</evidence>
<organism evidence="3 4">
    <name type="scientific">Phyllotreta striolata</name>
    <name type="common">Striped flea beetle</name>
    <name type="synonym">Crioceris striolata</name>
    <dbReference type="NCBI Taxonomy" id="444603"/>
    <lineage>
        <taxon>Eukaryota</taxon>
        <taxon>Metazoa</taxon>
        <taxon>Ecdysozoa</taxon>
        <taxon>Arthropoda</taxon>
        <taxon>Hexapoda</taxon>
        <taxon>Insecta</taxon>
        <taxon>Pterygota</taxon>
        <taxon>Neoptera</taxon>
        <taxon>Endopterygota</taxon>
        <taxon>Coleoptera</taxon>
        <taxon>Polyphaga</taxon>
        <taxon>Cucujiformia</taxon>
        <taxon>Chrysomeloidea</taxon>
        <taxon>Chrysomelidae</taxon>
        <taxon>Galerucinae</taxon>
        <taxon>Alticini</taxon>
        <taxon>Phyllotreta</taxon>
    </lineage>
</organism>
<dbReference type="GO" id="GO:0030198">
    <property type="term" value="P:extracellular matrix organization"/>
    <property type="evidence" value="ECO:0007669"/>
    <property type="project" value="TreeGrafter"/>
</dbReference>
<dbReference type="SUPFAM" id="SSF82153">
    <property type="entry name" value="FAS1 domain"/>
    <property type="match status" value="4"/>
</dbReference>
<keyword evidence="4" id="KW-1185">Reference proteome</keyword>
<feature type="domain" description="FAS1" evidence="2">
    <location>
        <begin position="24"/>
        <end position="158"/>
    </location>
</feature>
<dbReference type="InterPro" id="IPR000782">
    <property type="entry name" value="FAS1_domain"/>
</dbReference>
<dbReference type="OrthoDB" id="7700931at2759"/>
<feature type="domain" description="FAS1" evidence="2">
    <location>
        <begin position="533"/>
        <end position="699"/>
    </location>
</feature>
<dbReference type="InterPro" id="IPR036378">
    <property type="entry name" value="FAS1_dom_sf"/>
</dbReference>
<feature type="domain" description="FAS1" evidence="2">
    <location>
        <begin position="183"/>
        <end position="330"/>
    </location>
</feature>
<keyword evidence="1" id="KW-0732">Signal</keyword>
<feature type="signal peptide" evidence="1">
    <location>
        <begin position="1"/>
        <end position="24"/>
    </location>
</feature>
<dbReference type="GO" id="GO:0031012">
    <property type="term" value="C:extracellular matrix"/>
    <property type="evidence" value="ECO:0007669"/>
    <property type="project" value="TreeGrafter"/>
</dbReference>
<proteinExistence type="predicted"/>
<evidence type="ECO:0000259" key="2">
    <source>
        <dbReference type="PROSITE" id="PS50213"/>
    </source>
</evidence>
<protein>
    <recommendedName>
        <fullName evidence="2">FAS1 domain-containing protein</fullName>
    </recommendedName>
</protein>
<dbReference type="PANTHER" id="PTHR10900:SF80">
    <property type="entry name" value="FASCICLIN-1"/>
    <property type="match status" value="1"/>
</dbReference>
<dbReference type="EMBL" id="OU900095">
    <property type="protein sequence ID" value="CAH1168473.1"/>
    <property type="molecule type" value="Genomic_DNA"/>
</dbReference>
<dbReference type="Pfam" id="PF02469">
    <property type="entry name" value="Fasciclin"/>
    <property type="match status" value="4"/>
</dbReference>
<feature type="chain" id="PRO_5040483607" description="FAS1 domain-containing protein" evidence="1">
    <location>
        <begin position="25"/>
        <end position="728"/>
    </location>
</feature>
<gene>
    <name evidence="3" type="ORF">PHYEVI_LOCUS5059</name>
</gene>